<keyword evidence="7 9" id="KW-0472">Membrane</keyword>
<dbReference type="InterPro" id="IPR002178">
    <property type="entry name" value="PTS_EIIA_type-2_dom"/>
</dbReference>
<dbReference type="PANTHER" id="PTHR42751">
    <property type="entry name" value="SODIUM/HYDROGEN EXCHANGER FAMILY/TRKA DOMAIN PROTEIN"/>
    <property type="match status" value="1"/>
</dbReference>
<proteinExistence type="inferred from homology"/>
<evidence type="ECO:0000256" key="6">
    <source>
        <dbReference type="ARBA" id="ARBA00022989"/>
    </source>
</evidence>
<dbReference type="InterPro" id="IPR000644">
    <property type="entry name" value="CBS_dom"/>
</dbReference>
<evidence type="ECO:0000256" key="8">
    <source>
        <dbReference type="PROSITE-ProRule" id="PRU00703"/>
    </source>
</evidence>
<dbReference type="EMBL" id="FOQD01000005">
    <property type="protein sequence ID" value="SFI07028.1"/>
    <property type="molecule type" value="Genomic_DNA"/>
</dbReference>
<dbReference type="PROSITE" id="PS51371">
    <property type="entry name" value="CBS"/>
    <property type="match status" value="1"/>
</dbReference>
<feature type="transmembrane region" description="Helical" evidence="9">
    <location>
        <begin position="87"/>
        <end position="111"/>
    </location>
</feature>
<dbReference type="Proteomes" id="UP000199518">
    <property type="component" value="Unassembled WGS sequence"/>
</dbReference>
<feature type="transmembrane region" description="Helical" evidence="9">
    <location>
        <begin position="306"/>
        <end position="331"/>
    </location>
</feature>
<dbReference type="PROSITE" id="PS51094">
    <property type="entry name" value="PTS_EIIA_TYPE_2"/>
    <property type="match status" value="1"/>
</dbReference>
<feature type="domain" description="RCK N-terminal" evidence="11">
    <location>
        <begin position="431"/>
        <end position="548"/>
    </location>
</feature>
<dbReference type="PROSITE" id="PS51201">
    <property type="entry name" value="RCK_N"/>
    <property type="match status" value="1"/>
</dbReference>
<dbReference type="PANTHER" id="PTHR42751:SF1">
    <property type="entry name" value="CATION_PROTON ANTIPORTER YBAL-RELATED"/>
    <property type="match status" value="1"/>
</dbReference>
<dbReference type="GO" id="GO:0015297">
    <property type="term" value="F:antiporter activity"/>
    <property type="evidence" value="ECO:0007669"/>
    <property type="project" value="InterPro"/>
</dbReference>
<dbReference type="CDD" id="cd04590">
    <property type="entry name" value="CBS_pair_CorC_HlyC_assoc"/>
    <property type="match status" value="1"/>
</dbReference>
<evidence type="ECO:0000256" key="3">
    <source>
        <dbReference type="ARBA" id="ARBA00022448"/>
    </source>
</evidence>
<evidence type="ECO:0000259" key="10">
    <source>
        <dbReference type="PROSITE" id="PS51094"/>
    </source>
</evidence>
<accession>A0A1I3F747</accession>
<keyword evidence="4 9" id="KW-0812">Transmembrane</keyword>
<dbReference type="SUPFAM" id="SSF55804">
    <property type="entry name" value="Phoshotransferase/anion transport protein"/>
    <property type="match status" value="1"/>
</dbReference>
<dbReference type="Pfam" id="PF00999">
    <property type="entry name" value="Na_H_Exchanger"/>
    <property type="match status" value="1"/>
</dbReference>
<keyword evidence="3" id="KW-0813">Transport</keyword>
<dbReference type="InterPro" id="IPR038770">
    <property type="entry name" value="Na+/solute_symporter_sf"/>
</dbReference>
<evidence type="ECO:0000256" key="5">
    <source>
        <dbReference type="ARBA" id="ARBA00022737"/>
    </source>
</evidence>
<dbReference type="GO" id="GO:0006813">
    <property type="term" value="P:potassium ion transport"/>
    <property type="evidence" value="ECO:0007669"/>
    <property type="project" value="InterPro"/>
</dbReference>
<dbReference type="SUPFAM" id="SSF54631">
    <property type="entry name" value="CBS-domain pair"/>
    <property type="match status" value="1"/>
</dbReference>
<evidence type="ECO:0000256" key="9">
    <source>
        <dbReference type="SAM" id="Phobius"/>
    </source>
</evidence>
<feature type="domain" description="PTS EIIA type-2" evidence="10">
    <location>
        <begin position="729"/>
        <end position="871"/>
    </location>
</feature>
<keyword evidence="5" id="KW-0677">Repeat</keyword>
<dbReference type="AlphaFoldDB" id="A0A1I3F747"/>
<comment type="similarity">
    <text evidence="2">Belongs to the monovalent cation:proton antiporter 2 (CPA2) transporter (TC 2.A.37) family.</text>
</comment>
<feature type="transmembrane region" description="Helical" evidence="9">
    <location>
        <begin position="227"/>
        <end position="260"/>
    </location>
</feature>
<feature type="transmembrane region" description="Helical" evidence="9">
    <location>
        <begin position="191"/>
        <end position="215"/>
    </location>
</feature>
<dbReference type="OrthoDB" id="9793589at2"/>
<dbReference type="Gene3D" id="3.10.580.10">
    <property type="entry name" value="CBS-domain"/>
    <property type="match status" value="1"/>
</dbReference>
<feature type="domain" description="CBS" evidence="12">
    <location>
        <begin position="600"/>
        <end position="659"/>
    </location>
</feature>
<dbReference type="InterPro" id="IPR006153">
    <property type="entry name" value="Cation/H_exchanger_TM"/>
</dbReference>
<feature type="transmembrane region" description="Helical" evidence="9">
    <location>
        <begin position="117"/>
        <end position="136"/>
    </location>
</feature>
<gene>
    <name evidence="13" type="ORF">SAMN05421753_105110</name>
</gene>
<keyword evidence="6 9" id="KW-1133">Transmembrane helix</keyword>
<dbReference type="Pfam" id="PF00571">
    <property type="entry name" value="CBS"/>
    <property type="match status" value="1"/>
</dbReference>
<keyword evidence="8" id="KW-0129">CBS domain</keyword>
<dbReference type="STRING" id="1576369.SAMN05421753_105110"/>
<organism evidence="13 14">
    <name type="scientific">Planctomicrobium piriforme</name>
    <dbReference type="NCBI Taxonomy" id="1576369"/>
    <lineage>
        <taxon>Bacteria</taxon>
        <taxon>Pseudomonadati</taxon>
        <taxon>Planctomycetota</taxon>
        <taxon>Planctomycetia</taxon>
        <taxon>Planctomycetales</taxon>
        <taxon>Planctomycetaceae</taxon>
        <taxon>Planctomicrobium</taxon>
    </lineage>
</organism>
<evidence type="ECO:0000256" key="4">
    <source>
        <dbReference type="ARBA" id="ARBA00022692"/>
    </source>
</evidence>
<dbReference type="InterPro" id="IPR036291">
    <property type="entry name" value="NAD(P)-bd_dom_sf"/>
</dbReference>
<reference evidence="14" key="1">
    <citation type="submission" date="2016-10" db="EMBL/GenBank/DDBJ databases">
        <authorList>
            <person name="Varghese N."/>
            <person name="Submissions S."/>
        </authorList>
    </citation>
    <scope>NUCLEOTIDE SEQUENCE [LARGE SCALE GENOMIC DNA]</scope>
    <source>
        <strain evidence="14">DSM 26348</strain>
    </source>
</reference>
<dbReference type="RefSeq" id="WP_092049005.1">
    <property type="nucleotide sequence ID" value="NZ_FOQD01000005.1"/>
</dbReference>
<evidence type="ECO:0000256" key="7">
    <source>
        <dbReference type="ARBA" id="ARBA00023136"/>
    </source>
</evidence>
<dbReference type="Gene3D" id="1.20.1530.20">
    <property type="match status" value="1"/>
</dbReference>
<feature type="transmembrane region" description="Helical" evidence="9">
    <location>
        <begin position="148"/>
        <end position="171"/>
    </location>
</feature>
<feature type="transmembrane region" description="Helical" evidence="9">
    <location>
        <begin position="6"/>
        <end position="23"/>
    </location>
</feature>
<dbReference type="Pfam" id="PF02254">
    <property type="entry name" value="TrkA_N"/>
    <property type="match status" value="1"/>
</dbReference>
<dbReference type="InterPro" id="IPR016152">
    <property type="entry name" value="PTrfase/Anion_transptr"/>
</dbReference>
<dbReference type="InterPro" id="IPR044751">
    <property type="entry name" value="Ion_transp-like_CBS"/>
</dbReference>
<evidence type="ECO:0000313" key="13">
    <source>
        <dbReference type="EMBL" id="SFI07028.1"/>
    </source>
</evidence>
<evidence type="ECO:0000259" key="11">
    <source>
        <dbReference type="PROSITE" id="PS51201"/>
    </source>
</evidence>
<dbReference type="GO" id="GO:0016020">
    <property type="term" value="C:membrane"/>
    <property type="evidence" value="ECO:0007669"/>
    <property type="project" value="UniProtKB-SubCell"/>
</dbReference>
<feature type="transmembrane region" description="Helical" evidence="9">
    <location>
        <begin position="56"/>
        <end position="75"/>
    </location>
</feature>
<dbReference type="SUPFAM" id="SSF51735">
    <property type="entry name" value="NAD(P)-binding Rossmann-fold domains"/>
    <property type="match status" value="1"/>
</dbReference>
<dbReference type="InterPro" id="IPR046342">
    <property type="entry name" value="CBS_dom_sf"/>
</dbReference>
<keyword evidence="14" id="KW-1185">Reference proteome</keyword>
<sequence length="871" mass="92988">MHDLPLITTIAAAFASAWVLGLITQWMRLSPIVGYLLAGILIGPYSPGFVGDVGLAHQLAEVGVILLMFGVGLHFHLKDLLAVKAVALPGAIGQVIVATVVGALAFTALGLPVKEATIVGIALSVASTVVLMRVLMDANVLQAPEGHVAVGWLLVEDLLTVIVLVVIPAIGHPVGAEHPPSDVHPLIPIGIALLKLVVLVAIVMVAGMRVIPWALVQVARLRSRELFTLTVLVFSIAVAAGAYMAFGASMALGAFLAGMMVAQSPVSHQAAADALPLRDAFAVIFFVSVGMIFNPAFLIEQPLLIVTALLIVLIVKPLAALAIVALCGWSVRTALTVALGLAQVGEFSFILSDVARAHGLMSPAGNSVLVAAAMISITLNPLLFRMLPNIERWLRNQPAIWKLLNARNDRRIRRTNKVVAEHVTQAEAAAERLAVVIGYGPVGRSVNQLLRDAGMRTVIIDMNMDAVAEANRQGQPAIYGDGSREAVLEQAGLEKATHLVVTLPQSSGTGAIIAAARNLNPKLRILVRARYLRERKNLEAAGATGAVFEEGEAAVALARLVLSDFGASKDVVEKTVRDLRLRLLLENVSNLSGQRVHHLMVPWAKVKRLSTAATLDQVRQQVAKEHFSRLPVVDAQTGHPVGYLLAKDLVGETNDGSDWTRLMRPLQKVALDVDVESLLTRLQREAATICLVESLGRPVGLITIEDILEQVVGRIEDEYPRHPEISVGESLQAGGVKLELYAETPEAAITELSALIPASTLPPGARIAELALERERELSTDVGMGVAIPHARCPGLGKPVVVFGRSQHGIIFNAHSSEPVRFVFLLVTPAEHPEMQVIMLGKIAGLVGSPEIRQQLFEAATAIEVYDILGR</sequence>
<dbReference type="PROSITE" id="PS00372">
    <property type="entry name" value="PTS_EIIA_TYPE_2_HIS"/>
    <property type="match status" value="1"/>
</dbReference>
<feature type="transmembrane region" description="Helical" evidence="9">
    <location>
        <begin position="368"/>
        <end position="387"/>
    </location>
</feature>
<dbReference type="Gene3D" id="3.40.50.720">
    <property type="entry name" value="NAD(P)-binding Rossmann-like Domain"/>
    <property type="match status" value="1"/>
</dbReference>
<evidence type="ECO:0000313" key="14">
    <source>
        <dbReference type="Proteomes" id="UP000199518"/>
    </source>
</evidence>
<feature type="transmembrane region" description="Helical" evidence="9">
    <location>
        <begin position="280"/>
        <end position="299"/>
    </location>
</feature>
<evidence type="ECO:0000256" key="2">
    <source>
        <dbReference type="ARBA" id="ARBA00005551"/>
    </source>
</evidence>
<evidence type="ECO:0000259" key="12">
    <source>
        <dbReference type="PROSITE" id="PS51371"/>
    </source>
</evidence>
<comment type="subcellular location">
    <subcellularLocation>
        <location evidence="1">Membrane</location>
        <topology evidence="1">Multi-pass membrane protein</topology>
    </subcellularLocation>
</comment>
<evidence type="ECO:0000256" key="1">
    <source>
        <dbReference type="ARBA" id="ARBA00004141"/>
    </source>
</evidence>
<dbReference type="Gene3D" id="3.40.930.10">
    <property type="entry name" value="Mannitol-specific EII, Chain A"/>
    <property type="match status" value="1"/>
</dbReference>
<dbReference type="GO" id="GO:1902600">
    <property type="term" value="P:proton transmembrane transport"/>
    <property type="evidence" value="ECO:0007669"/>
    <property type="project" value="InterPro"/>
</dbReference>
<dbReference type="CDD" id="cd00211">
    <property type="entry name" value="PTS_IIA_fru"/>
    <property type="match status" value="1"/>
</dbReference>
<protein>
    <submittedName>
        <fullName evidence="13">Predicted Kef-type K+ transport protein, K+/H+ antiporter domain</fullName>
    </submittedName>
</protein>
<dbReference type="InterPro" id="IPR003148">
    <property type="entry name" value="RCK_N"/>
</dbReference>
<dbReference type="Pfam" id="PF00359">
    <property type="entry name" value="PTS_EIIA_2"/>
    <property type="match status" value="1"/>
</dbReference>
<name>A0A1I3F747_9PLAN</name>
<feature type="transmembrane region" description="Helical" evidence="9">
    <location>
        <begin position="32"/>
        <end position="50"/>
    </location>
</feature>